<comment type="caution">
    <text evidence="12">The sequence shown here is derived from an EMBL/GenBank/DDBJ whole genome shotgun (WGS) entry which is preliminary data.</text>
</comment>
<evidence type="ECO:0000259" key="10">
    <source>
        <dbReference type="PROSITE" id="PS50158"/>
    </source>
</evidence>
<keyword evidence="3" id="KW-0548">Nucleotidyltransferase</keyword>
<evidence type="ECO:0000259" key="11">
    <source>
        <dbReference type="PROSITE" id="PS50994"/>
    </source>
</evidence>
<dbReference type="CDD" id="cd00303">
    <property type="entry name" value="retropepsin_like"/>
    <property type="match status" value="1"/>
</dbReference>
<dbReference type="PROSITE" id="PS50994">
    <property type="entry name" value="INTEGRASE"/>
    <property type="match status" value="1"/>
</dbReference>
<dbReference type="Gene3D" id="3.30.70.270">
    <property type="match status" value="2"/>
</dbReference>
<dbReference type="GO" id="GO:0003677">
    <property type="term" value="F:DNA binding"/>
    <property type="evidence" value="ECO:0007669"/>
    <property type="project" value="UniProtKB-KW"/>
</dbReference>
<gene>
    <name evidence="12" type="ORF">Tci_017981</name>
</gene>
<dbReference type="GO" id="GO:0004190">
    <property type="term" value="F:aspartic-type endopeptidase activity"/>
    <property type="evidence" value="ECO:0007669"/>
    <property type="project" value="UniProtKB-KW"/>
</dbReference>
<evidence type="ECO:0000256" key="3">
    <source>
        <dbReference type="ARBA" id="ARBA00022695"/>
    </source>
</evidence>
<evidence type="ECO:0000256" key="2">
    <source>
        <dbReference type="ARBA" id="ARBA00022679"/>
    </source>
</evidence>
<sequence length="788" mass="90111">MVLEEEDRVERFIEGLPDNIQGSVMATEPNKITRCCPSAIAETTQGTPKPNQRVNTCFECGAPRHYRKDCPNIKNQNYGNEARIPEARRKAYFLGRGDANPGSNTVTGTFLLNDHHAYMLFDSSVDRSFISNTFSMLLDITPSVLDVSYAIELDDGRTLETSTVLRGWTLGLLGHPFNIDLIPVDLGSFDVIIGMDWLAKNDVVIVRDENIVRIPYENEILIVQREKSDEKKSMLSIISCVKAHKYMEKVPDAAPVARAPYRSAPSEMQELSTQLQKLSDKGFIRPSSLPWGSLVLFIKKKDGSLQMCIDYCELNKLKKDGSLQMCIDYCELNKLTLKNRYRLLRIDDLFDQLEGIYVDPTKIEEIKDWESPKTPTKNSPISRSCSYYRRFIKGFSKIAKPMTMLTQKSVKFDWGKKEETAFQTLKQKLCSASILALPEGSKNFVVYCDASHKGLGTVLMQKEKVIAYTSRQLKIHEKNYTTHDLELGVVKELNMRQRRWLELLSDYDYELRYHLRKANVVADTLSRKSRPKPLRVRALIMTISLNLPVQILNAQKNDSMEKLMRQYLKEVVSRDGVPVSIISDRDGRFTSQFWQSLQEALGTQLDMSTTYHPQTDSQSERTIQTLEDMLQACVMDFEKGWDRNLPLIEFSYNNSYHTSIKAAPFEALYGRKCRSPVCWAEVGDAQLTGLEIIRETTKKSSKSSIVYKLYVIDRRATPTRDGKLNPRYIGPFKILAKVGTVAYRLELPEQLIRVHSTFHVSNLKKCLSDEPLVISLDEIHVDDKLNFI</sequence>
<dbReference type="AlphaFoldDB" id="A0A6L2K960"/>
<feature type="domain" description="Integrase catalytic" evidence="11">
    <location>
        <begin position="512"/>
        <end position="672"/>
    </location>
</feature>
<keyword evidence="4" id="KW-0540">Nuclease</keyword>
<evidence type="ECO:0000313" key="12">
    <source>
        <dbReference type="EMBL" id="GEU46003.1"/>
    </source>
</evidence>
<dbReference type="SMART" id="SM00343">
    <property type="entry name" value="ZnF_C2HC"/>
    <property type="match status" value="1"/>
</dbReference>
<dbReference type="GO" id="GO:0006508">
    <property type="term" value="P:proteolysis"/>
    <property type="evidence" value="ECO:0007669"/>
    <property type="project" value="UniProtKB-KW"/>
</dbReference>
<evidence type="ECO:0000256" key="9">
    <source>
        <dbReference type="PROSITE-ProRule" id="PRU00047"/>
    </source>
</evidence>
<reference evidence="12" key="1">
    <citation type="journal article" date="2019" name="Sci. Rep.">
        <title>Draft genome of Tanacetum cinerariifolium, the natural source of mosquito coil.</title>
        <authorList>
            <person name="Yamashiro T."/>
            <person name="Shiraishi A."/>
            <person name="Satake H."/>
            <person name="Nakayama K."/>
        </authorList>
    </citation>
    <scope>NUCLEOTIDE SEQUENCE</scope>
</reference>
<dbReference type="SUPFAM" id="SSF57756">
    <property type="entry name" value="Retrovirus zinc finger-like domains"/>
    <property type="match status" value="1"/>
</dbReference>
<keyword evidence="8" id="KW-0511">Multifunctional enzyme</keyword>
<dbReference type="GO" id="GO:0015074">
    <property type="term" value="P:DNA integration"/>
    <property type="evidence" value="ECO:0007669"/>
    <property type="project" value="InterPro"/>
</dbReference>
<feature type="domain" description="CCHC-type" evidence="10">
    <location>
        <begin position="57"/>
        <end position="72"/>
    </location>
</feature>
<dbReference type="InterPro" id="IPR001584">
    <property type="entry name" value="Integrase_cat-core"/>
</dbReference>
<dbReference type="PANTHER" id="PTHR37984">
    <property type="entry name" value="PROTEIN CBG26694"/>
    <property type="match status" value="1"/>
</dbReference>
<dbReference type="InterPro" id="IPR050951">
    <property type="entry name" value="Retrovirus_Pol_polyprotein"/>
</dbReference>
<keyword evidence="1" id="KW-0645">Protease</keyword>
<accession>A0A6L2K960</accession>
<dbReference type="InterPro" id="IPR056924">
    <property type="entry name" value="SH3_Tf2-1"/>
</dbReference>
<dbReference type="Pfam" id="PF08284">
    <property type="entry name" value="RVP_2"/>
    <property type="match status" value="1"/>
</dbReference>
<evidence type="ECO:0000256" key="6">
    <source>
        <dbReference type="ARBA" id="ARBA00022759"/>
    </source>
</evidence>
<dbReference type="Gene3D" id="3.30.420.10">
    <property type="entry name" value="Ribonuclease H-like superfamily/Ribonuclease H"/>
    <property type="match status" value="1"/>
</dbReference>
<dbReference type="GO" id="GO:0008270">
    <property type="term" value="F:zinc ion binding"/>
    <property type="evidence" value="ECO:0007669"/>
    <property type="project" value="UniProtKB-KW"/>
</dbReference>
<dbReference type="FunFam" id="3.30.70.270:FF:000020">
    <property type="entry name" value="Transposon Tf2-6 polyprotein-like Protein"/>
    <property type="match status" value="1"/>
</dbReference>
<dbReference type="CDD" id="cd09274">
    <property type="entry name" value="RNase_HI_RT_Ty3"/>
    <property type="match status" value="1"/>
</dbReference>
<dbReference type="GO" id="GO:0016779">
    <property type="term" value="F:nucleotidyltransferase activity"/>
    <property type="evidence" value="ECO:0007669"/>
    <property type="project" value="UniProtKB-KW"/>
</dbReference>
<keyword evidence="2" id="KW-0808">Transferase</keyword>
<dbReference type="PANTHER" id="PTHR37984:SF5">
    <property type="entry name" value="PROTEIN NYNRIN-LIKE"/>
    <property type="match status" value="1"/>
</dbReference>
<dbReference type="Pfam" id="PF24626">
    <property type="entry name" value="SH3_Tf2-1"/>
    <property type="match status" value="1"/>
</dbReference>
<dbReference type="InterPro" id="IPR036875">
    <property type="entry name" value="Znf_CCHC_sf"/>
</dbReference>
<dbReference type="InterPro" id="IPR012337">
    <property type="entry name" value="RNaseH-like_sf"/>
</dbReference>
<dbReference type="SUPFAM" id="SSF53098">
    <property type="entry name" value="Ribonuclease H-like"/>
    <property type="match status" value="1"/>
</dbReference>
<protein>
    <recommendedName>
        <fullName evidence="13">Reverse transcriptase domain-containing protein</fullName>
    </recommendedName>
</protein>
<organism evidence="12">
    <name type="scientific">Tanacetum cinerariifolium</name>
    <name type="common">Dalmatian daisy</name>
    <name type="synonym">Chrysanthemum cinerariifolium</name>
    <dbReference type="NCBI Taxonomy" id="118510"/>
    <lineage>
        <taxon>Eukaryota</taxon>
        <taxon>Viridiplantae</taxon>
        <taxon>Streptophyta</taxon>
        <taxon>Embryophyta</taxon>
        <taxon>Tracheophyta</taxon>
        <taxon>Spermatophyta</taxon>
        <taxon>Magnoliopsida</taxon>
        <taxon>eudicotyledons</taxon>
        <taxon>Gunneridae</taxon>
        <taxon>Pentapetalae</taxon>
        <taxon>asterids</taxon>
        <taxon>campanulids</taxon>
        <taxon>Asterales</taxon>
        <taxon>Asteraceae</taxon>
        <taxon>Asteroideae</taxon>
        <taxon>Anthemideae</taxon>
        <taxon>Anthemidinae</taxon>
        <taxon>Tanacetum</taxon>
    </lineage>
</organism>
<dbReference type="InterPro" id="IPR043128">
    <property type="entry name" value="Rev_trsase/Diguanyl_cyclase"/>
</dbReference>
<dbReference type="EMBL" id="BKCJ010002065">
    <property type="protein sequence ID" value="GEU46003.1"/>
    <property type="molecule type" value="Genomic_DNA"/>
</dbReference>
<dbReference type="Gene3D" id="4.10.60.10">
    <property type="entry name" value="Zinc finger, CCHC-type"/>
    <property type="match status" value="1"/>
</dbReference>
<keyword evidence="9" id="KW-0862">Zinc</keyword>
<dbReference type="InterPro" id="IPR001878">
    <property type="entry name" value="Znf_CCHC"/>
</dbReference>
<dbReference type="Pfam" id="PF17919">
    <property type="entry name" value="RT_RNaseH_2"/>
    <property type="match status" value="1"/>
</dbReference>
<keyword evidence="7" id="KW-0238">DNA-binding</keyword>
<dbReference type="GO" id="GO:0004519">
    <property type="term" value="F:endonuclease activity"/>
    <property type="evidence" value="ECO:0007669"/>
    <property type="project" value="UniProtKB-KW"/>
</dbReference>
<keyword evidence="6" id="KW-0255">Endonuclease</keyword>
<evidence type="ECO:0000256" key="5">
    <source>
        <dbReference type="ARBA" id="ARBA00022750"/>
    </source>
</evidence>
<proteinExistence type="predicted"/>
<evidence type="ECO:0000256" key="1">
    <source>
        <dbReference type="ARBA" id="ARBA00022670"/>
    </source>
</evidence>
<evidence type="ECO:0008006" key="13">
    <source>
        <dbReference type="Google" id="ProtNLM"/>
    </source>
</evidence>
<keyword evidence="9" id="KW-0479">Metal-binding</keyword>
<keyword evidence="5" id="KW-0064">Aspartyl protease</keyword>
<name>A0A6L2K960_TANCI</name>
<evidence type="ECO:0000256" key="7">
    <source>
        <dbReference type="ARBA" id="ARBA00023125"/>
    </source>
</evidence>
<dbReference type="InterPro" id="IPR041577">
    <property type="entry name" value="RT_RNaseH_2"/>
</dbReference>
<dbReference type="Gene3D" id="2.40.70.10">
    <property type="entry name" value="Acid Proteases"/>
    <property type="match status" value="1"/>
</dbReference>
<dbReference type="InterPro" id="IPR021109">
    <property type="entry name" value="Peptidase_aspartic_dom_sf"/>
</dbReference>
<dbReference type="Gene3D" id="3.10.10.10">
    <property type="entry name" value="HIV Type 1 Reverse Transcriptase, subunit A, domain 1"/>
    <property type="match status" value="2"/>
</dbReference>
<evidence type="ECO:0000256" key="8">
    <source>
        <dbReference type="ARBA" id="ARBA00023268"/>
    </source>
</evidence>
<dbReference type="PROSITE" id="PS50158">
    <property type="entry name" value="ZF_CCHC"/>
    <property type="match status" value="1"/>
</dbReference>
<dbReference type="InterPro" id="IPR043502">
    <property type="entry name" value="DNA/RNA_pol_sf"/>
</dbReference>
<dbReference type="InterPro" id="IPR036397">
    <property type="entry name" value="RNaseH_sf"/>
</dbReference>
<keyword evidence="9" id="KW-0863">Zinc-finger</keyword>
<evidence type="ECO:0000256" key="4">
    <source>
        <dbReference type="ARBA" id="ARBA00022722"/>
    </source>
</evidence>
<keyword evidence="6" id="KW-0378">Hydrolase</keyword>
<dbReference type="SUPFAM" id="SSF56672">
    <property type="entry name" value="DNA/RNA polymerases"/>
    <property type="match status" value="2"/>
</dbReference>